<keyword evidence="15" id="KW-0676">Redox-active center</keyword>
<evidence type="ECO:0000256" key="10">
    <source>
        <dbReference type="ARBA" id="ARBA00022989"/>
    </source>
</evidence>
<evidence type="ECO:0000256" key="9">
    <source>
        <dbReference type="ARBA" id="ARBA00022970"/>
    </source>
</evidence>
<name>A0A8K1LQE6_9PASS</name>
<feature type="transmembrane region" description="Helical" evidence="21">
    <location>
        <begin position="440"/>
        <end position="460"/>
    </location>
</feature>
<dbReference type="Pfam" id="PF00578">
    <property type="entry name" value="AhpC-TSA"/>
    <property type="match status" value="1"/>
</dbReference>
<evidence type="ECO:0000313" key="24">
    <source>
        <dbReference type="Proteomes" id="UP000796761"/>
    </source>
</evidence>
<comment type="catalytic activity">
    <reaction evidence="20">
        <text>a hydroperoxide + [thioredoxin]-dithiol = an alcohol + [thioredoxin]-disulfide + H2O</text>
        <dbReference type="Rhea" id="RHEA:62620"/>
        <dbReference type="Rhea" id="RHEA-COMP:10698"/>
        <dbReference type="Rhea" id="RHEA-COMP:10700"/>
        <dbReference type="ChEBI" id="CHEBI:15377"/>
        <dbReference type="ChEBI" id="CHEBI:29950"/>
        <dbReference type="ChEBI" id="CHEBI:30879"/>
        <dbReference type="ChEBI" id="CHEBI:35924"/>
        <dbReference type="ChEBI" id="CHEBI:50058"/>
        <dbReference type="EC" id="1.11.1.24"/>
    </reaction>
</comment>
<dbReference type="EC" id="1.11.1.24" evidence="4"/>
<evidence type="ECO:0000256" key="16">
    <source>
        <dbReference type="ARBA" id="ARBA00040356"/>
    </source>
</evidence>
<dbReference type="PROSITE" id="PS51352">
    <property type="entry name" value="THIOREDOXIN_2"/>
    <property type="match status" value="1"/>
</dbReference>
<evidence type="ECO:0000259" key="22">
    <source>
        <dbReference type="PROSITE" id="PS51352"/>
    </source>
</evidence>
<dbReference type="InterPro" id="IPR000866">
    <property type="entry name" value="AhpC/TSA"/>
</dbReference>
<dbReference type="InterPro" id="IPR019479">
    <property type="entry name" value="Peroxiredoxin_C"/>
</dbReference>
<evidence type="ECO:0000256" key="7">
    <source>
        <dbReference type="ARBA" id="ARBA00022692"/>
    </source>
</evidence>
<dbReference type="AlphaFoldDB" id="A0A8K1LQE6"/>
<dbReference type="GO" id="GO:0033554">
    <property type="term" value="P:cellular response to stress"/>
    <property type="evidence" value="ECO:0007669"/>
    <property type="project" value="TreeGrafter"/>
</dbReference>
<dbReference type="Pfam" id="PF10417">
    <property type="entry name" value="1-cysPrx_C"/>
    <property type="match status" value="1"/>
</dbReference>
<keyword evidence="12" id="KW-0496">Mitochondrion</keyword>
<comment type="subunit">
    <text evidence="19">Homodimer; disulfide-linked, upon oxidation. 6 homodimers assemble to form a ring-like dodecamer. Interacts with NEK6. Interacts with LRRK2. Interacts with MAP3K13. Interacts with RPS6KC1 (via PX domain).</text>
</comment>
<proteinExistence type="inferred from homology"/>
<evidence type="ECO:0000256" key="8">
    <source>
        <dbReference type="ARBA" id="ARBA00022862"/>
    </source>
</evidence>
<evidence type="ECO:0000256" key="21">
    <source>
        <dbReference type="SAM" id="Phobius"/>
    </source>
</evidence>
<dbReference type="GO" id="GO:0031966">
    <property type="term" value="C:mitochondrial membrane"/>
    <property type="evidence" value="ECO:0007669"/>
    <property type="project" value="UniProtKB-SubCell"/>
</dbReference>
<dbReference type="OrthoDB" id="6608471at2759"/>
<feature type="transmembrane region" description="Helical" evidence="21">
    <location>
        <begin position="351"/>
        <end position="372"/>
    </location>
</feature>
<feature type="transmembrane region" description="Helical" evidence="21">
    <location>
        <begin position="472"/>
        <end position="496"/>
    </location>
</feature>
<dbReference type="Pfam" id="PF03820">
    <property type="entry name" value="SFXNs"/>
    <property type="match status" value="1"/>
</dbReference>
<keyword evidence="13 21" id="KW-0472">Membrane</keyword>
<keyword evidence="9" id="KW-0029">Amino-acid transport</keyword>
<organism evidence="23 24">
    <name type="scientific">Zosterops borbonicus</name>
    <dbReference type="NCBI Taxonomy" id="364589"/>
    <lineage>
        <taxon>Eukaryota</taxon>
        <taxon>Metazoa</taxon>
        <taxon>Chordata</taxon>
        <taxon>Craniata</taxon>
        <taxon>Vertebrata</taxon>
        <taxon>Euteleostomi</taxon>
        <taxon>Archelosauria</taxon>
        <taxon>Archosauria</taxon>
        <taxon>Dinosauria</taxon>
        <taxon>Saurischia</taxon>
        <taxon>Theropoda</taxon>
        <taxon>Coelurosauria</taxon>
        <taxon>Aves</taxon>
        <taxon>Neognathae</taxon>
        <taxon>Neoaves</taxon>
        <taxon>Telluraves</taxon>
        <taxon>Australaves</taxon>
        <taxon>Passeriformes</taxon>
        <taxon>Sylvioidea</taxon>
        <taxon>Zosteropidae</taxon>
        <taxon>Zosterops</taxon>
    </lineage>
</organism>
<dbReference type="Proteomes" id="UP000796761">
    <property type="component" value="Unassembled WGS sequence"/>
</dbReference>
<keyword evidence="7 21" id="KW-0812">Transmembrane</keyword>
<evidence type="ECO:0000256" key="1">
    <source>
        <dbReference type="ARBA" id="ARBA00004225"/>
    </source>
</evidence>
<comment type="similarity">
    <text evidence="2">Belongs to the sideroflexin family.</text>
</comment>
<reference evidence="23" key="1">
    <citation type="submission" date="2019-04" db="EMBL/GenBank/DDBJ databases">
        <title>Genome assembly of Zosterops borbonicus 15179.</title>
        <authorList>
            <person name="Leroy T."/>
            <person name="Anselmetti Y."/>
            <person name="Tilak M.-K."/>
            <person name="Nabholz B."/>
        </authorList>
    </citation>
    <scope>NUCLEOTIDE SEQUENCE</scope>
    <source>
        <strain evidence="23">HGM_15179</strain>
        <tissue evidence="23">Muscle</tissue>
    </source>
</reference>
<keyword evidence="5" id="KW-0813">Transport</keyword>
<keyword evidence="10 21" id="KW-1133">Transmembrane helix</keyword>
<evidence type="ECO:0000256" key="11">
    <source>
        <dbReference type="ARBA" id="ARBA00023002"/>
    </source>
</evidence>
<evidence type="ECO:0000256" key="12">
    <source>
        <dbReference type="ARBA" id="ARBA00023128"/>
    </source>
</evidence>
<keyword evidence="14" id="KW-1015">Disulfide bond</keyword>
<evidence type="ECO:0000256" key="15">
    <source>
        <dbReference type="ARBA" id="ARBA00023284"/>
    </source>
</evidence>
<evidence type="ECO:0000256" key="2">
    <source>
        <dbReference type="ARBA" id="ARBA00005974"/>
    </source>
</evidence>
<evidence type="ECO:0000256" key="20">
    <source>
        <dbReference type="ARBA" id="ARBA00049091"/>
    </source>
</evidence>
<dbReference type="InterPro" id="IPR036249">
    <property type="entry name" value="Thioredoxin-like_sf"/>
</dbReference>
<dbReference type="SUPFAM" id="SSF52833">
    <property type="entry name" value="Thioredoxin-like"/>
    <property type="match status" value="1"/>
</dbReference>
<comment type="subcellular location">
    <subcellularLocation>
        <location evidence="1">Mitochondrion membrane</location>
        <topology evidence="1">Multi-pass membrane protein</topology>
    </subcellularLocation>
</comment>
<evidence type="ECO:0000256" key="19">
    <source>
        <dbReference type="ARBA" id="ARBA00046731"/>
    </source>
</evidence>
<dbReference type="GO" id="GO:0042744">
    <property type="term" value="P:hydrogen peroxide catabolic process"/>
    <property type="evidence" value="ECO:0007669"/>
    <property type="project" value="TreeGrafter"/>
</dbReference>
<accession>A0A8K1LQE6</accession>
<dbReference type="PANTHER" id="PTHR10681">
    <property type="entry name" value="THIOREDOXIN PEROXIDASE"/>
    <property type="match status" value="1"/>
</dbReference>
<dbReference type="InterPro" id="IPR050217">
    <property type="entry name" value="Peroxiredoxin"/>
</dbReference>
<dbReference type="GO" id="GO:0006865">
    <property type="term" value="P:amino acid transport"/>
    <property type="evidence" value="ECO:0007669"/>
    <property type="project" value="UniProtKB-KW"/>
</dbReference>
<evidence type="ECO:0000256" key="4">
    <source>
        <dbReference type="ARBA" id="ARBA00013017"/>
    </source>
</evidence>
<gene>
    <name evidence="23" type="ORF">HGM15179_004623</name>
</gene>
<comment type="caution">
    <text evidence="23">The sequence shown here is derived from an EMBL/GenBank/DDBJ whole genome shotgun (WGS) entry which is preliminary data.</text>
</comment>
<evidence type="ECO:0000256" key="18">
    <source>
        <dbReference type="ARBA" id="ARBA00045559"/>
    </source>
</evidence>
<keyword evidence="6" id="KW-0575">Peroxidase</keyword>
<evidence type="ECO:0000256" key="14">
    <source>
        <dbReference type="ARBA" id="ARBA00023157"/>
    </source>
</evidence>
<evidence type="ECO:0000313" key="23">
    <source>
        <dbReference type="EMBL" id="TRZ22489.1"/>
    </source>
</evidence>
<comment type="function">
    <text evidence="18">Thiol-specific peroxidase that catalyzes the reduction of hydrogen peroxide and organic hydroperoxides to water and alcohols, respectively. Plays a role in cell protection against oxidative stress by detoxifying peroxides. Acts synergistically with MAP3K13 to regulate the activation of NF-kappa-B in the cytosol. Required for the maintenance of physical strength.</text>
</comment>
<keyword evidence="24" id="KW-1185">Reference proteome</keyword>
<feature type="transmembrane region" description="Helical" evidence="21">
    <location>
        <begin position="384"/>
        <end position="406"/>
    </location>
</feature>
<dbReference type="GO" id="GO:0008379">
    <property type="term" value="F:thioredoxin peroxidase activity"/>
    <property type="evidence" value="ECO:0007669"/>
    <property type="project" value="TreeGrafter"/>
</dbReference>
<evidence type="ECO:0000256" key="5">
    <source>
        <dbReference type="ARBA" id="ARBA00022448"/>
    </source>
</evidence>
<keyword evidence="8" id="KW-0049">Antioxidant</keyword>
<keyword evidence="11" id="KW-0560">Oxidoreductase</keyword>
<dbReference type="PANTHER" id="PTHR10681:SF128">
    <property type="entry name" value="THIOREDOXIN-DEPENDENT PEROXIDE REDUCTASE, MITOCHONDRIAL"/>
    <property type="match status" value="1"/>
</dbReference>
<sequence length="526" mass="57833">MAAALGRLLRAAVPVAAAAARRGTAQPPACARRHFSLGSPRLAAAVTQHAPYFKGTAVVNGEFKELSLDDFKGKYLVLFFYPLDFTFVCPTEIVAFSNKAKEFRDVNCDVVAVSVDSHFTHLAWINTPRKSGGLGKMNIPVLSDLTKQISRDYGVLLEGPGIALRGLFIIDPNGVIKHLSVNDLPVGRSVDETLRLVKAFQFVETHGEVCPANWTPDSPTSFFQRFLLWADALDPLLLLKSSNEIKKTRLLIQSDEKTLSEPIQNNQTKQAFLLSLSSVHPDTDKIIPVLLRPPAFMPITLPLVIISSVQHQARRAFFAQFLFHSYTTAFTLVNGNGTPKAEEYSLQQKQMVLGLGAISYAACIGALPLTFMNRYALKSSLMQLVVRKLLPAPLFGLTSAFTVAVVRSPEFENGIEVMDRNGNVIGVSKKAGEKAVMETALSRAALFGTTFFLPEVLMYCAQRARLVKTPRALGPVRMFVVMSVLAGMLPVSFSMFPQCGEIKRADLEPEILSSTEETEFFYNRGI</sequence>
<dbReference type="Gene3D" id="3.40.30.10">
    <property type="entry name" value="Glutaredoxin"/>
    <property type="match status" value="1"/>
</dbReference>
<dbReference type="GO" id="GO:0005829">
    <property type="term" value="C:cytosol"/>
    <property type="evidence" value="ECO:0007669"/>
    <property type="project" value="TreeGrafter"/>
</dbReference>
<evidence type="ECO:0000256" key="3">
    <source>
        <dbReference type="ARBA" id="ARBA00009796"/>
    </source>
</evidence>
<dbReference type="CDD" id="cd03015">
    <property type="entry name" value="PRX_Typ2cys"/>
    <property type="match status" value="1"/>
</dbReference>
<evidence type="ECO:0000256" key="17">
    <source>
        <dbReference type="ARBA" id="ARBA00042158"/>
    </source>
</evidence>
<feature type="domain" description="Thioredoxin" evidence="22">
    <location>
        <begin position="44"/>
        <end position="202"/>
    </location>
</feature>
<dbReference type="FunFam" id="3.40.30.10:FF:000003">
    <property type="entry name" value="Peroxiredoxin 1"/>
    <property type="match status" value="1"/>
</dbReference>
<comment type="similarity">
    <text evidence="3">Belongs to the peroxiredoxin family. AhpC/Prx1 subfamily.</text>
</comment>
<evidence type="ECO:0000256" key="6">
    <source>
        <dbReference type="ARBA" id="ARBA00022559"/>
    </source>
</evidence>
<dbReference type="InterPro" id="IPR013766">
    <property type="entry name" value="Thioredoxin_domain"/>
</dbReference>
<evidence type="ECO:0000256" key="13">
    <source>
        <dbReference type="ARBA" id="ARBA00023136"/>
    </source>
</evidence>
<dbReference type="GO" id="GO:0006979">
    <property type="term" value="P:response to oxidative stress"/>
    <property type="evidence" value="ECO:0007669"/>
    <property type="project" value="TreeGrafter"/>
</dbReference>
<dbReference type="GO" id="GO:0045454">
    <property type="term" value="P:cell redox homeostasis"/>
    <property type="evidence" value="ECO:0007669"/>
    <property type="project" value="TreeGrafter"/>
</dbReference>
<dbReference type="EMBL" id="SWJQ01000095">
    <property type="protein sequence ID" value="TRZ22489.1"/>
    <property type="molecule type" value="Genomic_DNA"/>
</dbReference>
<dbReference type="InterPro" id="IPR004686">
    <property type="entry name" value="Mtc"/>
</dbReference>
<dbReference type="GO" id="GO:0015075">
    <property type="term" value="F:monoatomic ion transmembrane transporter activity"/>
    <property type="evidence" value="ECO:0007669"/>
    <property type="project" value="InterPro"/>
</dbReference>
<protein>
    <recommendedName>
        <fullName evidence="16">Thioredoxin-dependent peroxide reductase, mitochondrial</fullName>
        <ecNumber evidence="4">1.11.1.24</ecNumber>
    </recommendedName>
    <alternativeName>
        <fullName evidence="17">Thioredoxin-dependent peroxiredoxin 3</fullName>
    </alternativeName>
</protein>